<dbReference type="SUPFAM" id="SSF56672">
    <property type="entry name" value="DNA/RNA polymerases"/>
    <property type="match status" value="1"/>
</dbReference>
<keyword evidence="2" id="KW-1185">Reference proteome</keyword>
<sequence length="99" mass="11628">MRSIWFWEPITVPRDKGPYQIDSVTSLMHSLSGSVAFKQVEVIVEWNQKDLRKRVGLDTYLHKYNANYTEVVWPLSNLLKNDTEWCRNAEHQDAFAAIM</sequence>
<dbReference type="Proteomes" id="UP001165121">
    <property type="component" value="Unassembled WGS sequence"/>
</dbReference>
<dbReference type="InterPro" id="IPR043128">
    <property type="entry name" value="Rev_trsase/Diguanyl_cyclase"/>
</dbReference>
<evidence type="ECO:0000313" key="1">
    <source>
        <dbReference type="EMBL" id="GMF56926.1"/>
    </source>
</evidence>
<name>A0A9W7D859_9STRA</name>
<dbReference type="AlphaFoldDB" id="A0A9W7D859"/>
<reference evidence="1" key="1">
    <citation type="submission" date="2023-04" db="EMBL/GenBank/DDBJ databases">
        <title>Phytophthora fragariaefolia NBRC 109709.</title>
        <authorList>
            <person name="Ichikawa N."/>
            <person name="Sato H."/>
            <person name="Tonouchi N."/>
        </authorList>
    </citation>
    <scope>NUCLEOTIDE SEQUENCE</scope>
    <source>
        <strain evidence="1">NBRC 109709</strain>
    </source>
</reference>
<gene>
    <name evidence="1" type="ORF">Pfra01_002423200</name>
</gene>
<comment type="caution">
    <text evidence="1">The sequence shown here is derived from an EMBL/GenBank/DDBJ whole genome shotgun (WGS) entry which is preliminary data.</text>
</comment>
<proteinExistence type="predicted"/>
<dbReference type="Gene3D" id="3.30.70.270">
    <property type="match status" value="1"/>
</dbReference>
<dbReference type="EMBL" id="BSXT01004144">
    <property type="protein sequence ID" value="GMF56926.1"/>
    <property type="molecule type" value="Genomic_DNA"/>
</dbReference>
<evidence type="ECO:0000313" key="2">
    <source>
        <dbReference type="Proteomes" id="UP001165121"/>
    </source>
</evidence>
<organism evidence="1 2">
    <name type="scientific">Phytophthora fragariaefolia</name>
    <dbReference type="NCBI Taxonomy" id="1490495"/>
    <lineage>
        <taxon>Eukaryota</taxon>
        <taxon>Sar</taxon>
        <taxon>Stramenopiles</taxon>
        <taxon>Oomycota</taxon>
        <taxon>Peronosporomycetes</taxon>
        <taxon>Peronosporales</taxon>
        <taxon>Peronosporaceae</taxon>
        <taxon>Phytophthora</taxon>
    </lineage>
</organism>
<accession>A0A9W7D859</accession>
<protein>
    <submittedName>
        <fullName evidence="1">Unnamed protein product</fullName>
    </submittedName>
</protein>
<dbReference type="InterPro" id="IPR043502">
    <property type="entry name" value="DNA/RNA_pol_sf"/>
</dbReference>